<gene>
    <name evidence="3" type="ORF">TCAL_05299</name>
</gene>
<dbReference type="InterPro" id="IPR016186">
    <property type="entry name" value="C-type_lectin-like/link_sf"/>
</dbReference>
<dbReference type="Pfam" id="PF00059">
    <property type="entry name" value="Lectin_C"/>
    <property type="match status" value="2"/>
</dbReference>
<proteinExistence type="predicted"/>
<evidence type="ECO:0000256" key="1">
    <source>
        <dbReference type="SAM" id="SignalP"/>
    </source>
</evidence>
<feature type="chain" id="PRO_5021736765" description="C-type lectin domain-containing protein" evidence="1">
    <location>
        <begin position="20"/>
        <end position="290"/>
    </location>
</feature>
<dbReference type="SMART" id="SM00034">
    <property type="entry name" value="CLECT"/>
    <property type="match status" value="2"/>
</dbReference>
<dbReference type="AlphaFoldDB" id="A0A553P1S8"/>
<dbReference type="Proteomes" id="UP000318571">
    <property type="component" value="Chromosome 7"/>
</dbReference>
<dbReference type="Gene3D" id="3.10.100.10">
    <property type="entry name" value="Mannose-Binding Protein A, subunit A"/>
    <property type="match status" value="2"/>
</dbReference>
<feature type="domain" description="C-type lectin" evidence="2">
    <location>
        <begin position="29"/>
        <end position="146"/>
    </location>
</feature>
<keyword evidence="1" id="KW-0732">Signal</keyword>
<dbReference type="InterPro" id="IPR016187">
    <property type="entry name" value="CTDL_fold"/>
</dbReference>
<dbReference type="SUPFAM" id="SSF56436">
    <property type="entry name" value="C-type lectin-like"/>
    <property type="match status" value="2"/>
</dbReference>
<protein>
    <recommendedName>
        <fullName evidence="2">C-type lectin domain-containing protein</fullName>
    </recommendedName>
</protein>
<dbReference type="OMA" id="PHCDSEW"/>
<dbReference type="STRING" id="6832.A0A553P1S8"/>
<evidence type="ECO:0000313" key="4">
    <source>
        <dbReference type="Proteomes" id="UP000318571"/>
    </source>
</evidence>
<dbReference type="EMBL" id="VCGU01000008">
    <property type="protein sequence ID" value="TRY71641.1"/>
    <property type="molecule type" value="Genomic_DNA"/>
</dbReference>
<evidence type="ECO:0000259" key="2">
    <source>
        <dbReference type="PROSITE" id="PS50041"/>
    </source>
</evidence>
<comment type="caution">
    <text evidence="3">The sequence shown here is derived from an EMBL/GenBank/DDBJ whole genome shotgun (WGS) entry which is preliminary data.</text>
</comment>
<evidence type="ECO:0000313" key="3">
    <source>
        <dbReference type="EMBL" id="TRY71641.1"/>
    </source>
</evidence>
<dbReference type="InterPro" id="IPR001304">
    <property type="entry name" value="C-type_lectin-like"/>
</dbReference>
<dbReference type="PROSITE" id="PS50041">
    <property type="entry name" value="C_TYPE_LECTIN_2"/>
    <property type="match status" value="2"/>
</dbReference>
<name>A0A553P1S8_TIGCA</name>
<accession>A0A553P1S8</accession>
<reference evidence="3 4" key="1">
    <citation type="journal article" date="2018" name="Nat. Ecol. Evol.">
        <title>Genomic signatures of mitonuclear coevolution across populations of Tigriopus californicus.</title>
        <authorList>
            <person name="Barreto F.S."/>
            <person name="Watson E.T."/>
            <person name="Lima T.G."/>
            <person name="Willett C.S."/>
            <person name="Edmands S."/>
            <person name="Li W."/>
            <person name="Burton R.S."/>
        </authorList>
    </citation>
    <scope>NUCLEOTIDE SEQUENCE [LARGE SCALE GENOMIC DNA]</scope>
    <source>
        <strain evidence="3 4">San Diego</strain>
    </source>
</reference>
<feature type="signal peptide" evidence="1">
    <location>
        <begin position="1"/>
        <end position="19"/>
    </location>
</feature>
<keyword evidence="4" id="KW-1185">Reference proteome</keyword>
<dbReference type="InterPro" id="IPR050111">
    <property type="entry name" value="C-type_lectin/snaclec_domain"/>
</dbReference>
<dbReference type="CDD" id="cd00037">
    <property type="entry name" value="CLECT"/>
    <property type="match status" value="2"/>
</dbReference>
<feature type="domain" description="C-type lectin" evidence="2">
    <location>
        <begin position="163"/>
        <end position="279"/>
    </location>
</feature>
<dbReference type="PANTHER" id="PTHR22803">
    <property type="entry name" value="MANNOSE, PHOSPHOLIPASE, LECTIN RECEPTOR RELATED"/>
    <property type="match status" value="1"/>
</dbReference>
<sequence>MKIAWNLAFIFVHFGLSQANCKDGWTLLKGYGCYFFDGEESLTWEEAREFCLTQDGSLVQIESETEEVLIVREAHKRDLDYWIGLSDSVAEDHFVWNVTGEELGFDSWAENEPAGNENQNCVAALANNTYFWKEDDCDLRYRPLCFGPELVNPCAEGLTYIAAADMCILLGGVGTMSWQQGQNYCKNSGGRLIEVYDEGIENAVRSSILSNGIFEQGLWMGLQDFANEGEFIWDDSGLKADYFDWDGIQPDSGTIGNCVVFYGSEYKWYDTDCSQIFAFGPLCEYEPLLK</sequence>
<organism evidence="3 4">
    <name type="scientific">Tigriopus californicus</name>
    <name type="common">Marine copepod</name>
    <dbReference type="NCBI Taxonomy" id="6832"/>
    <lineage>
        <taxon>Eukaryota</taxon>
        <taxon>Metazoa</taxon>
        <taxon>Ecdysozoa</taxon>
        <taxon>Arthropoda</taxon>
        <taxon>Crustacea</taxon>
        <taxon>Multicrustacea</taxon>
        <taxon>Hexanauplia</taxon>
        <taxon>Copepoda</taxon>
        <taxon>Harpacticoida</taxon>
        <taxon>Harpacticidae</taxon>
        <taxon>Tigriopus</taxon>
    </lineage>
</organism>